<evidence type="ECO:0000256" key="9">
    <source>
        <dbReference type="ARBA" id="ARBA00022840"/>
    </source>
</evidence>
<dbReference type="PANTHER" id="PTHR24093:SF369">
    <property type="entry name" value="CALCIUM-TRANSPORTING ATPASE"/>
    <property type="match status" value="1"/>
</dbReference>
<sequence length="1191" mass="130065">MLDPKNLDALVAMGGIQGLLRGLGTDAERGLSSEDASTRNHEKHVPVSGALHLHSEKSHHHQEKAPEIVLTEPSGNIGAPADDRSAFTASLEDRKRVYGKNILPTRVSKTLLQLMWAAMKDKVLVLLSIAAVVSLALGLFQDFGTPRADDEPPVDWVEGVAIMIAIAIVVIVGSLNDWQKERQFKALNERKEERGVKVIRDGVEKIVDIKEVVVGDIALLEPGEIVPVDGIFISGHHIKCDESGATGESDAIKKAPYDEVIQIYRDAQSKGEDASLGHTDCFMISGSKILEGVGKYVVVAVGTKSFNGRIMMALRGDTENTPLQLKLNHLAELIAKIGSAIGLALFAALMIRFFVQLGKGEPPRNANQNGIAFVNILIIAVTLIVVAVPEGLPLAVTLALAFATKRMTYENLLVRVLGSCETMANASVICTDKTGTLTQNAMTVVAGSVGIHAKFVRLLDENAERTNADETEKSGSSNNLMRKHHKDISIDQSQLNTVLSPELRDLFNEAIAVNSTAFQDVDKETGEVIFVGSKTETALLQFAKELQWRDFKETRDAAKIVQMIPFSSERKSMGVVIELPQGGYRAYFKGASEILAKKSTSHVVVHQNGQYPGGVVTQPIDELAEENINRTIIFYANQTLRTIALCYRDFPSWPPRGMRLDDQGDVLFEDLSQSLTLIGITGIEDPLRDGVRQAVVKCHRAGVTVKMCTGDNVLTARSIATQCGIFTPGGIIMEGPNFRQLSQTEMIAIVPRLQVLARSSPEDKKILVETLKMIGEIVSVTGDGTNDGPALKTANVGFSMGIAGTEVAKEASDIILMDDNFSSIVKAIMWGRCVNDAVRKFLQFQISTNVTAFVITFVTAVASEEETSVLSAVQLLWINIIMDTFAALALATDPATEKLLERKPDKKTAPLFSAEMYRMILMQSIYQIIIILVFHFRGLQILGLENTTENNLIVKTLVFNAFVFAQIFNSVNCRRLDSQLNIFEGIFKNRFFIGITLLEIVVQVLIVFVGGAAFQVTRIGGREWGISLALGVVSIPWGAVIRLMPIRFFDKLFKATRLMSEPEVLPTVQPEKDKDGWPGAIDRVRDNLSTFSNIRGGRLRSSSFVIKSRSQRLSQDKQLTVSSLLAMGPTLIIGAVAASEAYLTHGSLSDPAHHDPSKSSVGLFQGKVLIHPDTPEDDPVYKQFGGKDNMA</sequence>
<dbReference type="FunFam" id="1.20.1110.10:FF:000039">
    <property type="entry name" value="Calcium-transporting ATPase"/>
    <property type="match status" value="1"/>
</dbReference>
<dbReference type="GO" id="GO:0005774">
    <property type="term" value="C:vacuolar membrane"/>
    <property type="evidence" value="ECO:0007669"/>
    <property type="project" value="UniProtKB-SubCell"/>
</dbReference>
<name>A0A0C3C8D9_HEBCY</name>
<dbReference type="CDD" id="cd02081">
    <property type="entry name" value="P-type_ATPase_Ca_PMCA-like"/>
    <property type="match status" value="1"/>
</dbReference>
<comment type="subcellular location">
    <subcellularLocation>
        <location evidence="17">Membrane</location>
        <topology evidence="17">Multi-pass membrane protein</topology>
    </subcellularLocation>
    <subcellularLocation>
        <location evidence="1">Vacuole membrane</location>
        <topology evidence="1">Multi-pass membrane protein</topology>
    </subcellularLocation>
</comment>
<feature type="transmembrane region" description="Helical" evidence="17">
    <location>
        <begin position="916"/>
        <end position="936"/>
    </location>
</feature>
<dbReference type="GO" id="GO:0046872">
    <property type="term" value="F:metal ion binding"/>
    <property type="evidence" value="ECO:0007669"/>
    <property type="project" value="UniProtKB-KW"/>
</dbReference>
<feature type="transmembrane region" description="Helical" evidence="17">
    <location>
        <begin position="333"/>
        <end position="355"/>
    </location>
</feature>
<evidence type="ECO:0000256" key="2">
    <source>
        <dbReference type="ARBA" id="ARBA00022448"/>
    </source>
</evidence>
<evidence type="ECO:0000256" key="6">
    <source>
        <dbReference type="ARBA" id="ARBA00022723"/>
    </source>
</evidence>
<comment type="catalytic activity">
    <reaction evidence="16 17">
        <text>Ca(2+)(in) + ATP + H2O = Ca(2+)(out) + ADP + phosphate + H(+)</text>
        <dbReference type="Rhea" id="RHEA:18105"/>
        <dbReference type="ChEBI" id="CHEBI:15377"/>
        <dbReference type="ChEBI" id="CHEBI:15378"/>
        <dbReference type="ChEBI" id="CHEBI:29108"/>
        <dbReference type="ChEBI" id="CHEBI:30616"/>
        <dbReference type="ChEBI" id="CHEBI:43474"/>
        <dbReference type="ChEBI" id="CHEBI:456216"/>
        <dbReference type="EC" id="7.2.2.10"/>
    </reaction>
</comment>
<dbReference type="InterPro" id="IPR001757">
    <property type="entry name" value="P_typ_ATPase"/>
</dbReference>
<dbReference type="FunFam" id="3.40.1110.10:FF:000031">
    <property type="entry name" value="Calcium-transporting ATPase"/>
    <property type="match status" value="1"/>
</dbReference>
<dbReference type="InterPro" id="IPR036412">
    <property type="entry name" value="HAD-like_sf"/>
</dbReference>
<dbReference type="GO" id="GO:0005388">
    <property type="term" value="F:P-type calcium transporter activity"/>
    <property type="evidence" value="ECO:0007669"/>
    <property type="project" value="UniProtKB-EC"/>
</dbReference>
<dbReference type="InterPro" id="IPR023214">
    <property type="entry name" value="HAD_sf"/>
</dbReference>
<feature type="transmembrane region" description="Helical" evidence="17">
    <location>
        <begin position="991"/>
        <end position="1014"/>
    </location>
</feature>
<evidence type="ECO:0000256" key="15">
    <source>
        <dbReference type="ARBA" id="ARBA00038148"/>
    </source>
</evidence>
<evidence type="ECO:0000256" key="17">
    <source>
        <dbReference type="RuleBase" id="RU361146"/>
    </source>
</evidence>
<keyword evidence="13 17" id="KW-0406">Ion transport</keyword>
<dbReference type="PROSITE" id="PS00154">
    <property type="entry name" value="ATPASE_E1_E2"/>
    <property type="match status" value="1"/>
</dbReference>
<dbReference type="FunFam" id="3.40.50.1000:FF:000018">
    <property type="entry name" value="Calcium-transporting ATPase"/>
    <property type="match status" value="1"/>
</dbReference>
<evidence type="ECO:0000256" key="5">
    <source>
        <dbReference type="ARBA" id="ARBA00022692"/>
    </source>
</evidence>
<dbReference type="InterPro" id="IPR018303">
    <property type="entry name" value="ATPase_P-typ_P_site"/>
</dbReference>
<dbReference type="InterPro" id="IPR044492">
    <property type="entry name" value="P_typ_ATPase_HD_dom"/>
</dbReference>
<keyword evidence="10" id="KW-0460">Magnesium</keyword>
<keyword evidence="3" id="KW-0926">Vacuole</keyword>
<evidence type="ECO:0000259" key="18">
    <source>
        <dbReference type="Pfam" id="PF00122"/>
    </source>
</evidence>
<keyword evidence="7 17" id="KW-0547">Nucleotide-binding</keyword>
<comment type="caution">
    <text evidence="17">Lacks conserved residue(s) required for the propagation of feature annotation.</text>
</comment>
<dbReference type="PANTHER" id="PTHR24093">
    <property type="entry name" value="CATION TRANSPORTING ATPASE"/>
    <property type="match status" value="1"/>
</dbReference>
<dbReference type="AlphaFoldDB" id="A0A0C3C8D9"/>
<feature type="transmembrane region" description="Helical" evidence="17">
    <location>
        <begin position="1026"/>
        <end position="1044"/>
    </location>
</feature>
<evidence type="ECO:0000259" key="19">
    <source>
        <dbReference type="Pfam" id="PF00689"/>
    </source>
</evidence>
<evidence type="ECO:0000259" key="20">
    <source>
        <dbReference type="Pfam" id="PF00690"/>
    </source>
</evidence>
<dbReference type="SFLD" id="SFLDS00003">
    <property type="entry name" value="Haloacid_Dehalogenase"/>
    <property type="match status" value="1"/>
</dbReference>
<dbReference type="Gene3D" id="1.20.1110.10">
    <property type="entry name" value="Calcium-transporting ATPase, transmembrane domain"/>
    <property type="match status" value="1"/>
</dbReference>
<dbReference type="GO" id="GO:0005886">
    <property type="term" value="C:plasma membrane"/>
    <property type="evidence" value="ECO:0007669"/>
    <property type="project" value="TreeGrafter"/>
</dbReference>
<dbReference type="Pfam" id="PF00690">
    <property type="entry name" value="Cation_ATPase_N"/>
    <property type="match status" value="1"/>
</dbReference>
<protein>
    <recommendedName>
        <fullName evidence="17">Calcium-transporting ATPase</fullName>
        <ecNumber evidence="17">7.2.2.10</ecNumber>
    </recommendedName>
</protein>
<dbReference type="InterPro" id="IPR023299">
    <property type="entry name" value="ATPase_P-typ_cyto_dom_N"/>
</dbReference>
<keyword evidence="9 17" id="KW-0067">ATP-binding</keyword>
<keyword evidence="4 17" id="KW-0109">Calcium transport</keyword>
<feature type="domain" description="Cation-transporting P-type ATPase C-terminal" evidence="19">
    <location>
        <begin position="868"/>
        <end position="1043"/>
    </location>
</feature>
<dbReference type="SFLD" id="SFLDF00027">
    <property type="entry name" value="p-type_atpase"/>
    <property type="match status" value="1"/>
</dbReference>
<keyword evidence="12 17" id="KW-1133">Transmembrane helix</keyword>
<feature type="transmembrane region" description="Helical" evidence="17">
    <location>
        <begin position="875"/>
        <end position="895"/>
    </location>
</feature>
<dbReference type="EMBL" id="KN831782">
    <property type="protein sequence ID" value="KIM40494.1"/>
    <property type="molecule type" value="Genomic_DNA"/>
</dbReference>
<dbReference type="InterPro" id="IPR006408">
    <property type="entry name" value="P-type_ATPase_IIB"/>
</dbReference>
<evidence type="ECO:0000256" key="4">
    <source>
        <dbReference type="ARBA" id="ARBA00022568"/>
    </source>
</evidence>
<dbReference type="SFLD" id="SFLDG00002">
    <property type="entry name" value="C1.7:_P-type_atpase_like"/>
    <property type="match status" value="1"/>
</dbReference>
<feature type="transmembrane region" description="Helical" evidence="17">
    <location>
        <begin position="952"/>
        <end position="971"/>
    </location>
</feature>
<dbReference type="Pfam" id="PF00689">
    <property type="entry name" value="Cation_ATPase_C"/>
    <property type="match status" value="1"/>
</dbReference>
<dbReference type="NCBIfam" id="TIGR01494">
    <property type="entry name" value="ATPase_P-type"/>
    <property type="match status" value="1"/>
</dbReference>
<dbReference type="SUPFAM" id="SSF81653">
    <property type="entry name" value="Calcium ATPase, transduction domain A"/>
    <property type="match status" value="1"/>
</dbReference>
<feature type="transmembrane region" description="Helical" evidence="17">
    <location>
        <begin position="123"/>
        <end position="140"/>
    </location>
</feature>
<reference evidence="22" key="2">
    <citation type="submission" date="2015-01" db="EMBL/GenBank/DDBJ databases">
        <title>Evolutionary Origins and Diversification of the Mycorrhizal Mutualists.</title>
        <authorList>
            <consortium name="DOE Joint Genome Institute"/>
            <consortium name="Mycorrhizal Genomics Consortium"/>
            <person name="Kohler A."/>
            <person name="Kuo A."/>
            <person name="Nagy L.G."/>
            <person name="Floudas D."/>
            <person name="Copeland A."/>
            <person name="Barry K.W."/>
            <person name="Cichocki N."/>
            <person name="Veneault-Fourrey C."/>
            <person name="LaButti K."/>
            <person name="Lindquist E.A."/>
            <person name="Lipzen A."/>
            <person name="Lundell T."/>
            <person name="Morin E."/>
            <person name="Murat C."/>
            <person name="Riley R."/>
            <person name="Ohm R."/>
            <person name="Sun H."/>
            <person name="Tunlid A."/>
            <person name="Henrissat B."/>
            <person name="Grigoriev I.V."/>
            <person name="Hibbett D.S."/>
            <person name="Martin F."/>
        </authorList>
    </citation>
    <scope>NUCLEOTIDE SEQUENCE [LARGE SCALE GENOMIC DNA]</scope>
    <source>
        <strain evidence="22">h7</strain>
    </source>
</reference>
<dbReference type="Pfam" id="PF00122">
    <property type="entry name" value="E1-E2_ATPase"/>
    <property type="match status" value="1"/>
</dbReference>
<dbReference type="EC" id="7.2.2.10" evidence="17"/>
<dbReference type="Gene3D" id="3.40.50.1000">
    <property type="entry name" value="HAD superfamily/HAD-like"/>
    <property type="match status" value="1"/>
</dbReference>
<keyword evidence="14 17" id="KW-0472">Membrane</keyword>
<comment type="function">
    <text evidence="17">Catalyzes the hydrolysis of ATP coupled with the transport of calcium.</text>
</comment>
<keyword evidence="2 17" id="KW-0813">Transport</keyword>
<dbReference type="InterPro" id="IPR006068">
    <property type="entry name" value="ATPase_P-typ_cation-transptr_C"/>
</dbReference>
<dbReference type="PRINTS" id="PR00119">
    <property type="entry name" value="CATATPASE"/>
</dbReference>
<dbReference type="PRINTS" id="PR00120">
    <property type="entry name" value="HATPASE"/>
</dbReference>
<dbReference type="STRING" id="686832.A0A0C3C8D9"/>
<dbReference type="Proteomes" id="UP000053424">
    <property type="component" value="Unassembled WGS sequence"/>
</dbReference>
<dbReference type="HOGENOM" id="CLU_002360_9_3_1"/>
<feature type="transmembrane region" description="Helical" evidence="17">
    <location>
        <begin position="160"/>
        <end position="178"/>
    </location>
</feature>
<dbReference type="Gene3D" id="2.70.150.10">
    <property type="entry name" value="Calcium-transporting ATPase, cytoplasmic transduction domain A"/>
    <property type="match status" value="1"/>
</dbReference>
<dbReference type="SUPFAM" id="SSF56784">
    <property type="entry name" value="HAD-like"/>
    <property type="match status" value="1"/>
</dbReference>
<evidence type="ECO:0000313" key="21">
    <source>
        <dbReference type="EMBL" id="KIM40494.1"/>
    </source>
</evidence>
<organism evidence="21 22">
    <name type="scientific">Hebeloma cylindrosporum</name>
    <dbReference type="NCBI Taxonomy" id="76867"/>
    <lineage>
        <taxon>Eukaryota</taxon>
        <taxon>Fungi</taxon>
        <taxon>Dikarya</taxon>
        <taxon>Basidiomycota</taxon>
        <taxon>Agaricomycotina</taxon>
        <taxon>Agaricomycetes</taxon>
        <taxon>Agaricomycetidae</taxon>
        <taxon>Agaricales</taxon>
        <taxon>Agaricineae</taxon>
        <taxon>Hymenogastraceae</taxon>
        <taxon>Hebeloma</taxon>
    </lineage>
</organism>
<dbReference type="GO" id="GO:0006874">
    <property type="term" value="P:intracellular calcium ion homeostasis"/>
    <property type="evidence" value="ECO:0007669"/>
    <property type="project" value="TreeGrafter"/>
</dbReference>
<keyword evidence="6" id="KW-0479">Metal-binding</keyword>
<dbReference type="Gene3D" id="3.40.1110.10">
    <property type="entry name" value="Calcium-transporting ATPase, cytoplasmic domain N"/>
    <property type="match status" value="1"/>
</dbReference>
<dbReference type="GO" id="GO:0016887">
    <property type="term" value="F:ATP hydrolysis activity"/>
    <property type="evidence" value="ECO:0007669"/>
    <property type="project" value="InterPro"/>
</dbReference>
<proteinExistence type="inferred from homology"/>
<dbReference type="SUPFAM" id="SSF81665">
    <property type="entry name" value="Calcium ATPase, transmembrane domain M"/>
    <property type="match status" value="1"/>
</dbReference>
<evidence type="ECO:0000313" key="22">
    <source>
        <dbReference type="Proteomes" id="UP000053424"/>
    </source>
</evidence>
<keyword evidence="8 17" id="KW-0106">Calcium</keyword>
<evidence type="ECO:0000256" key="3">
    <source>
        <dbReference type="ARBA" id="ARBA00022554"/>
    </source>
</evidence>
<evidence type="ECO:0000256" key="7">
    <source>
        <dbReference type="ARBA" id="ARBA00022741"/>
    </source>
</evidence>
<dbReference type="FunFam" id="2.70.150.10:FF:000028">
    <property type="entry name" value="Calcium-transporting ATPase"/>
    <property type="match status" value="1"/>
</dbReference>
<evidence type="ECO:0000256" key="11">
    <source>
        <dbReference type="ARBA" id="ARBA00022967"/>
    </source>
</evidence>
<reference evidence="21 22" key="1">
    <citation type="submission" date="2014-04" db="EMBL/GenBank/DDBJ databases">
        <authorList>
            <consortium name="DOE Joint Genome Institute"/>
            <person name="Kuo A."/>
            <person name="Gay G."/>
            <person name="Dore J."/>
            <person name="Kohler A."/>
            <person name="Nagy L.G."/>
            <person name="Floudas D."/>
            <person name="Copeland A."/>
            <person name="Barry K.W."/>
            <person name="Cichocki N."/>
            <person name="Veneault-Fourrey C."/>
            <person name="LaButti K."/>
            <person name="Lindquist E.A."/>
            <person name="Lipzen A."/>
            <person name="Lundell T."/>
            <person name="Morin E."/>
            <person name="Murat C."/>
            <person name="Sun H."/>
            <person name="Tunlid A."/>
            <person name="Henrissat B."/>
            <person name="Grigoriev I.V."/>
            <person name="Hibbett D.S."/>
            <person name="Martin F."/>
            <person name="Nordberg H.P."/>
            <person name="Cantor M.N."/>
            <person name="Hua S.X."/>
        </authorList>
    </citation>
    <scope>NUCLEOTIDE SEQUENCE [LARGE SCALE GENOMIC DNA]</scope>
    <source>
        <strain evidence="22">h7</strain>
    </source>
</reference>
<comment type="similarity">
    <text evidence="15 17">Belongs to the cation transport ATPase (P-type) (TC 3.A.3) family.</text>
</comment>
<keyword evidence="11" id="KW-1278">Translocase</keyword>
<evidence type="ECO:0000256" key="8">
    <source>
        <dbReference type="ARBA" id="ARBA00022837"/>
    </source>
</evidence>
<accession>A0A0C3C8D9</accession>
<feature type="domain" description="Cation-transporting P-type ATPase N-terminal" evidence="20">
    <location>
        <begin position="91"/>
        <end position="134"/>
    </location>
</feature>
<keyword evidence="22" id="KW-1185">Reference proteome</keyword>
<evidence type="ECO:0000256" key="16">
    <source>
        <dbReference type="ARBA" id="ARBA00048694"/>
    </source>
</evidence>
<dbReference type="Pfam" id="PF13246">
    <property type="entry name" value="Cation_ATPase"/>
    <property type="match status" value="1"/>
</dbReference>
<dbReference type="InterPro" id="IPR008250">
    <property type="entry name" value="ATPase_P-typ_transduc_dom_A_sf"/>
</dbReference>
<evidence type="ECO:0000256" key="14">
    <source>
        <dbReference type="ARBA" id="ARBA00023136"/>
    </source>
</evidence>
<dbReference type="SUPFAM" id="SSF81660">
    <property type="entry name" value="Metal cation-transporting ATPase, ATP-binding domain N"/>
    <property type="match status" value="1"/>
</dbReference>
<dbReference type="OrthoDB" id="3352408at2759"/>
<feature type="transmembrane region" description="Helical" evidence="17">
    <location>
        <begin position="375"/>
        <end position="403"/>
    </location>
</feature>
<evidence type="ECO:0000256" key="12">
    <source>
        <dbReference type="ARBA" id="ARBA00022989"/>
    </source>
</evidence>
<dbReference type="InterPro" id="IPR023298">
    <property type="entry name" value="ATPase_P-typ_TM_dom_sf"/>
</dbReference>
<keyword evidence="5 17" id="KW-0812">Transmembrane</keyword>
<feature type="transmembrane region" description="Helical" evidence="17">
    <location>
        <begin position="1119"/>
        <end position="1138"/>
    </location>
</feature>
<dbReference type="InterPro" id="IPR004014">
    <property type="entry name" value="ATPase_P-typ_cation-transptr_N"/>
</dbReference>
<dbReference type="InterPro" id="IPR059000">
    <property type="entry name" value="ATPase_P-type_domA"/>
</dbReference>
<evidence type="ECO:0000256" key="1">
    <source>
        <dbReference type="ARBA" id="ARBA00004128"/>
    </source>
</evidence>
<feature type="transmembrane region" description="Helical" evidence="17">
    <location>
        <begin position="841"/>
        <end position="863"/>
    </location>
</feature>
<dbReference type="GO" id="GO:0005524">
    <property type="term" value="F:ATP binding"/>
    <property type="evidence" value="ECO:0007669"/>
    <property type="project" value="UniProtKB-KW"/>
</dbReference>
<evidence type="ECO:0000256" key="10">
    <source>
        <dbReference type="ARBA" id="ARBA00022842"/>
    </source>
</evidence>
<dbReference type="NCBIfam" id="TIGR01517">
    <property type="entry name" value="ATPase-IIB_Ca"/>
    <property type="match status" value="1"/>
</dbReference>
<gene>
    <name evidence="21" type="ORF">M413DRAFT_72725</name>
</gene>
<feature type="domain" description="P-type ATPase A" evidence="18">
    <location>
        <begin position="193"/>
        <end position="313"/>
    </location>
</feature>
<evidence type="ECO:0000256" key="13">
    <source>
        <dbReference type="ARBA" id="ARBA00023065"/>
    </source>
</evidence>